<feature type="compositionally biased region" description="Basic and acidic residues" evidence="1">
    <location>
        <begin position="489"/>
        <end position="499"/>
    </location>
</feature>
<evidence type="ECO:0000256" key="1">
    <source>
        <dbReference type="SAM" id="MobiDB-lite"/>
    </source>
</evidence>
<reference evidence="4" key="1">
    <citation type="submission" date="2022-07" db="EMBL/GenBank/DDBJ databases">
        <title>Genome Sequence of Xylaria arbuscula.</title>
        <authorList>
            <person name="Buettner E."/>
        </authorList>
    </citation>
    <scope>NUCLEOTIDE SEQUENCE</scope>
    <source>
        <strain evidence="4">VT107</strain>
    </source>
</reference>
<gene>
    <name evidence="4" type="ORF">NPX13_g5692</name>
</gene>
<dbReference type="SUPFAM" id="SSF109604">
    <property type="entry name" value="HD-domain/PDEase-like"/>
    <property type="match status" value="1"/>
</dbReference>
<organism evidence="4 5">
    <name type="scientific">Xylaria arbuscula</name>
    <dbReference type="NCBI Taxonomy" id="114810"/>
    <lineage>
        <taxon>Eukaryota</taxon>
        <taxon>Fungi</taxon>
        <taxon>Dikarya</taxon>
        <taxon>Ascomycota</taxon>
        <taxon>Pezizomycotina</taxon>
        <taxon>Sordariomycetes</taxon>
        <taxon>Xylariomycetidae</taxon>
        <taxon>Xylariales</taxon>
        <taxon>Xylariaceae</taxon>
        <taxon>Xylaria</taxon>
    </lineage>
</organism>
<feature type="transmembrane region" description="Helical" evidence="2">
    <location>
        <begin position="373"/>
        <end position="395"/>
    </location>
</feature>
<evidence type="ECO:0000256" key="2">
    <source>
        <dbReference type="SAM" id="Phobius"/>
    </source>
</evidence>
<dbReference type="SMART" id="SM00471">
    <property type="entry name" value="HDc"/>
    <property type="match status" value="1"/>
</dbReference>
<evidence type="ECO:0000313" key="4">
    <source>
        <dbReference type="EMBL" id="KAJ3570539.1"/>
    </source>
</evidence>
<sequence>MSSTTTPVASADEIVKHGWTAVACDANAIFDKSPIVKPSALKVVDVPFPADDPLVTEIHRYAKEHLTEQTYNHSMRVYHWGYVIINDQFPEHAKRLSLSTWALTCLLHDIATTHNNLRTTLLSFEFYGGILALNLTKEHGASVAQAEAVAEAIIRHQDLGQVGTITFLGQVIQLATVYDNMGGNPGLIDEATRLDVNRTFPRKGWSGCFSKTIREEIGLKPWAHSTHLGEEDFPEGVKNNSLMADVDDWGFRVVAEYRDRCIICATYWRDWVVSAKLSIFLLLSSRSALASAPDISIMGSYVAKWVAGKVFKEKLENKFGVDDPYFEQVPATRLNGTPTGKFKKVRKALPPGISAHDAEVLNKVKRRAYRLDMAFGSFLGIKFGWGSFIGLFPIFGDFTDAFLGLLVIRTAKQIEGGLPFGLKLSMYFWLIVDLIIGLIPFIGDIADALVLANTRNAAALEEHLRQKGKKNLRASGQPIPATDPSDPIEFDRLHSESAGKSRTAHAGRNPANQSSSQPAPQTSGVTSTQPPPVSQPTSARVREDRRGRSSRSFFGFGSQRSRPADIETGNAPAN</sequence>
<dbReference type="EMBL" id="JANPWZ010000926">
    <property type="protein sequence ID" value="KAJ3570539.1"/>
    <property type="molecule type" value="Genomic_DNA"/>
</dbReference>
<proteinExistence type="predicted"/>
<keyword evidence="2" id="KW-1133">Transmembrane helix</keyword>
<dbReference type="PANTHER" id="PTHR35569">
    <property type="entry name" value="CYANAMIDE HYDRATASE DDI2-RELATED"/>
    <property type="match status" value="1"/>
</dbReference>
<keyword evidence="2" id="KW-0812">Transmembrane</keyword>
<evidence type="ECO:0000259" key="3">
    <source>
        <dbReference type="PROSITE" id="PS51831"/>
    </source>
</evidence>
<dbReference type="VEuPathDB" id="FungiDB:F4678DRAFT_439955"/>
<comment type="caution">
    <text evidence="4">The sequence shown here is derived from an EMBL/GenBank/DDBJ whole genome shotgun (WGS) entry which is preliminary data.</text>
</comment>
<dbReference type="Proteomes" id="UP001148614">
    <property type="component" value="Unassembled WGS sequence"/>
</dbReference>
<dbReference type="InterPro" id="IPR003607">
    <property type="entry name" value="HD/PDEase_dom"/>
</dbReference>
<dbReference type="AlphaFoldDB" id="A0A9W8ND83"/>
<name>A0A9W8ND83_9PEZI</name>
<keyword evidence="2" id="KW-0472">Membrane</keyword>
<evidence type="ECO:0000313" key="5">
    <source>
        <dbReference type="Proteomes" id="UP001148614"/>
    </source>
</evidence>
<feature type="domain" description="HD" evidence="3">
    <location>
        <begin position="70"/>
        <end position="181"/>
    </location>
</feature>
<dbReference type="PANTHER" id="PTHR35569:SF1">
    <property type="entry name" value="CYANAMIDE HYDRATASE DDI2-RELATED"/>
    <property type="match status" value="1"/>
</dbReference>
<feature type="compositionally biased region" description="Polar residues" evidence="1">
    <location>
        <begin position="510"/>
        <end position="524"/>
    </location>
</feature>
<dbReference type="InterPro" id="IPR006674">
    <property type="entry name" value="HD_domain"/>
</dbReference>
<dbReference type="NCBIfam" id="TIGR03401">
    <property type="entry name" value="cyanamide_fam"/>
    <property type="match status" value="1"/>
</dbReference>
<dbReference type="PROSITE" id="PS51831">
    <property type="entry name" value="HD"/>
    <property type="match status" value="1"/>
</dbReference>
<feature type="region of interest" description="Disordered" evidence="1">
    <location>
        <begin position="469"/>
        <end position="574"/>
    </location>
</feature>
<dbReference type="Gene3D" id="1.10.3210.10">
    <property type="entry name" value="Hypothetical protein af1432"/>
    <property type="match status" value="1"/>
</dbReference>
<accession>A0A9W8ND83</accession>
<protein>
    <recommendedName>
        <fullName evidence="3">HD domain-containing protein</fullName>
    </recommendedName>
</protein>
<dbReference type="InterPro" id="IPR025187">
    <property type="entry name" value="DUF4112"/>
</dbReference>
<dbReference type="Pfam" id="PF13430">
    <property type="entry name" value="DUF4112"/>
    <property type="match status" value="1"/>
</dbReference>
<dbReference type="InterPro" id="IPR017771">
    <property type="entry name" value="Cyanamide_hydratase_HD"/>
</dbReference>
<dbReference type="VEuPathDB" id="FungiDB:F4678DRAFT_439954"/>
<keyword evidence="5" id="KW-1185">Reference proteome</keyword>
<feature type="compositionally biased region" description="Low complexity" evidence="1">
    <location>
        <begin position="550"/>
        <end position="561"/>
    </location>
</feature>
<dbReference type="CDD" id="cd00077">
    <property type="entry name" value="HDc"/>
    <property type="match status" value="1"/>
</dbReference>
<feature type="transmembrane region" description="Helical" evidence="2">
    <location>
        <begin position="426"/>
        <end position="446"/>
    </location>
</feature>